<feature type="region of interest" description="Disordered" evidence="1">
    <location>
        <begin position="1"/>
        <end position="28"/>
    </location>
</feature>
<dbReference type="RefSeq" id="WP_425576069.1">
    <property type="nucleotide sequence ID" value="NZ_BAAARJ010000016.1"/>
</dbReference>
<proteinExistence type="predicted"/>
<dbReference type="Proteomes" id="UP001501447">
    <property type="component" value="Unassembled WGS sequence"/>
</dbReference>
<sequence length="205" mass="22217">MDAADRAPDPGLRPGALPRRAGRGLTSSGGAMAVLTHRGESVSLRGAGYVRVRWQILPDQRPGSLVMPSWTRLRGKLFHVASGGGRRMDDRQPGAGDRTWMGSPSGALTHLPRGAQQMWQNEFFWLDGGVTPHLNERGADYDLIVEPVGPGDIRDDLAAGPDPARGIVRYGLVRDTGDDRTPVPQYATRAVPDDPATVPQRSRLR</sequence>
<comment type="caution">
    <text evidence="2">The sequence shown here is derived from an EMBL/GenBank/DDBJ whole genome shotgun (WGS) entry which is preliminary data.</text>
</comment>
<gene>
    <name evidence="2" type="ORF">GCM10009863_47290</name>
</gene>
<feature type="region of interest" description="Disordered" evidence="1">
    <location>
        <begin position="175"/>
        <end position="205"/>
    </location>
</feature>
<feature type="compositionally biased region" description="Low complexity" evidence="1">
    <location>
        <begin position="9"/>
        <end position="25"/>
    </location>
</feature>
<accession>A0ABN3QHZ1</accession>
<organism evidence="2 3">
    <name type="scientific">Streptomyces axinellae</name>
    <dbReference type="NCBI Taxonomy" id="552788"/>
    <lineage>
        <taxon>Bacteria</taxon>
        <taxon>Bacillati</taxon>
        <taxon>Actinomycetota</taxon>
        <taxon>Actinomycetes</taxon>
        <taxon>Kitasatosporales</taxon>
        <taxon>Streptomycetaceae</taxon>
        <taxon>Streptomyces</taxon>
    </lineage>
</organism>
<evidence type="ECO:0000313" key="2">
    <source>
        <dbReference type="EMBL" id="GAA2626935.1"/>
    </source>
</evidence>
<name>A0ABN3QHZ1_9ACTN</name>
<protein>
    <submittedName>
        <fullName evidence="2">Uncharacterized protein</fullName>
    </submittedName>
</protein>
<dbReference type="EMBL" id="BAAARJ010000016">
    <property type="protein sequence ID" value="GAA2626935.1"/>
    <property type="molecule type" value="Genomic_DNA"/>
</dbReference>
<reference evidence="2 3" key="1">
    <citation type="journal article" date="2019" name="Int. J. Syst. Evol. Microbiol.">
        <title>The Global Catalogue of Microorganisms (GCM) 10K type strain sequencing project: providing services to taxonomists for standard genome sequencing and annotation.</title>
        <authorList>
            <consortium name="The Broad Institute Genomics Platform"/>
            <consortium name="The Broad Institute Genome Sequencing Center for Infectious Disease"/>
            <person name="Wu L."/>
            <person name="Ma J."/>
        </authorList>
    </citation>
    <scope>NUCLEOTIDE SEQUENCE [LARGE SCALE GENOMIC DNA]</scope>
    <source>
        <strain evidence="2 3">JCM 16373</strain>
    </source>
</reference>
<evidence type="ECO:0000313" key="3">
    <source>
        <dbReference type="Proteomes" id="UP001501447"/>
    </source>
</evidence>
<evidence type="ECO:0000256" key="1">
    <source>
        <dbReference type="SAM" id="MobiDB-lite"/>
    </source>
</evidence>
<keyword evidence="3" id="KW-1185">Reference proteome</keyword>